<evidence type="ECO:0000313" key="6">
    <source>
        <dbReference type="EMBL" id="EXZ75591.1"/>
    </source>
</evidence>
<keyword evidence="4" id="KW-0732">Signal</keyword>
<gene>
    <name evidence="6" type="ORF">M123_4948</name>
</gene>
<name>A0A016EES4_BACFG</name>
<reference evidence="6 7" key="1">
    <citation type="submission" date="2014-02" db="EMBL/GenBank/DDBJ databases">
        <authorList>
            <person name="Sears C."/>
            <person name="Carroll K."/>
            <person name="Sack B.R."/>
            <person name="Qadri F."/>
            <person name="Myers L.L."/>
            <person name="Chung G.-T."/>
            <person name="Escheverria P."/>
            <person name="Fraser C.M."/>
            <person name="Sadzewicz L."/>
            <person name="Shefchek K.A."/>
            <person name="Tallon L."/>
            <person name="Das S.P."/>
            <person name="Daugherty S."/>
            <person name="Mongodin E.F."/>
        </authorList>
    </citation>
    <scope>NUCLEOTIDE SEQUENCE [LARGE SCALE GENOMIC DNA]</scope>
    <source>
        <strain evidence="6 7">3976T8</strain>
    </source>
</reference>
<feature type="chain" id="PRO_5001484818" evidence="4">
    <location>
        <begin position="32"/>
        <end position="125"/>
    </location>
</feature>
<dbReference type="AlphaFoldDB" id="A0A016EES4"/>
<dbReference type="GO" id="GO:0019867">
    <property type="term" value="C:outer membrane"/>
    <property type="evidence" value="ECO:0007669"/>
    <property type="project" value="InterPro"/>
</dbReference>
<keyword evidence="2" id="KW-0472">Membrane</keyword>
<evidence type="ECO:0000313" key="7">
    <source>
        <dbReference type="Proteomes" id="UP000020938"/>
    </source>
</evidence>
<protein>
    <submittedName>
        <fullName evidence="6">Secretin and TonB N terminus short domain protein</fullName>
    </submittedName>
</protein>
<comment type="caution">
    <text evidence="6">The sequence shown here is derived from an EMBL/GenBank/DDBJ whole genome shotgun (WGS) entry which is preliminary data.</text>
</comment>
<evidence type="ECO:0000259" key="5">
    <source>
        <dbReference type="SMART" id="SM00965"/>
    </source>
</evidence>
<feature type="signal peptide" evidence="4">
    <location>
        <begin position="1"/>
        <end position="31"/>
    </location>
</feature>
<sequence length="125" mass="14129">MRWFSPQRMKKHLAFALAVSLVAMVPVSAFAQVLKISMTKTNVSIENVLRELEKQSDYTFFYNDNQVKLNKKVSINVSDAPIETVLNEVFKNSGYTYKIVDNQIVVSTAAAAAKEVQATQQQKQR</sequence>
<organism evidence="6 7">
    <name type="scientific">Bacteroides fragilis str. 3976T8</name>
    <dbReference type="NCBI Taxonomy" id="1339314"/>
    <lineage>
        <taxon>Bacteria</taxon>
        <taxon>Pseudomonadati</taxon>
        <taxon>Bacteroidota</taxon>
        <taxon>Bacteroidia</taxon>
        <taxon>Bacteroidales</taxon>
        <taxon>Bacteroidaceae</taxon>
        <taxon>Bacteroides</taxon>
    </lineage>
</organism>
<feature type="non-terminal residue" evidence="6">
    <location>
        <position position="125"/>
    </location>
</feature>
<keyword evidence="1" id="KW-0813">Transport</keyword>
<dbReference type="Gene3D" id="3.55.50.30">
    <property type="match status" value="1"/>
</dbReference>
<evidence type="ECO:0000256" key="3">
    <source>
        <dbReference type="ARBA" id="ARBA00023237"/>
    </source>
</evidence>
<evidence type="ECO:0000256" key="2">
    <source>
        <dbReference type="ARBA" id="ARBA00023136"/>
    </source>
</evidence>
<dbReference type="Proteomes" id="UP000020938">
    <property type="component" value="Unassembled WGS sequence"/>
</dbReference>
<keyword evidence="3" id="KW-0998">Cell outer membrane</keyword>
<dbReference type="InterPro" id="IPR011662">
    <property type="entry name" value="Secretin/TonB_short_N"/>
</dbReference>
<dbReference type="EMBL" id="JGDS01000025">
    <property type="protein sequence ID" value="EXZ75591.1"/>
    <property type="molecule type" value="Genomic_DNA"/>
</dbReference>
<accession>A0A016EES4</accession>
<proteinExistence type="predicted"/>
<evidence type="ECO:0000256" key="4">
    <source>
        <dbReference type="SAM" id="SignalP"/>
    </source>
</evidence>
<dbReference type="SMART" id="SM00965">
    <property type="entry name" value="STN"/>
    <property type="match status" value="1"/>
</dbReference>
<feature type="domain" description="Secretin/TonB short N-terminal" evidence="5">
    <location>
        <begin position="58"/>
        <end position="109"/>
    </location>
</feature>
<evidence type="ECO:0000256" key="1">
    <source>
        <dbReference type="ARBA" id="ARBA00022448"/>
    </source>
</evidence>
<dbReference type="Pfam" id="PF07660">
    <property type="entry name" value="STN"/>
    <property type="match status" value="1"/>
</dbReference>